<name>A0A1X1UFD5_9MYCO</name>
<sequence>MVDMDPRWLRKMEKVGRKDDIEAYVSHVLQQAKWVLEGDEIAGLITIPPLLRAMIRDQEMRDLVRRSVRGIIWSATPVVDEELRRWEEVDFPEARIVGWYGNALMGIGVQRPRAASDEYRCSFSMPSSHRDGCPMAYLKTVSLDDPHRGVEYGQEGQVRISVLRYETFIPHHLERDRAIRIPPGGGDGWDGVTRVTALAGGGSGSAF</sequence>
<protein>
    <submittedName>
        <fullName evidence="1">Uncharacterized protein</fullName>
    </submittedName>
</protein>
<dbReference type="InterPro" id="IPR042099">
    <property type="entry name" value="ANL_N_sf"/>
</dbReference>
<dbReference type="AlphaFoldDB" id="A0A1X1UFD5"/>
<dbReference type="STRING" id="1260918.AWC06_03800"/>
<evidence type="ECO:0000313" key="1">
    <source>
        <dbReference type="EMBL" id="ORV55536.1"/>
    </source>
</evidence>
<evidence type="ECO:0000313" key="2">
    <source>
        <dbReference type="Proteomes" id="UP000194000"/>
    </source>
</evidence>
<organism evidence="1 2">
    <name type="scientific">Mycobacterium fragae</name>
    <dbReference type="NCBI Taxonomy" id="1260918"/>
    <lineage>
        <taxon>Bacteria</taxon>
        <taxon>Bacillati</taxon>
        <taxon>Actinomycetota</taxon>
        <taxon>Actinomycetes</taxon>
        <taxon>Mycobacteriales</taxon>
        <taxon>Mycobacteriaceae</taxon>
        <taxon>Mycobacterium</taxon>
    </lineage>
</organism>
<keyword evidence="2" id="KW-1185">Reference proteome</keyword>
<comment type="caution">
    <text evidence="1">The sequence shown here is derived from an EMBL/GenBank/DDBJ whole genome shotgun (WGS) entry which is preliminary data.</text>
</comment>
<dbReference type="Gene3D" id="3.40.50.12780">
    <property type="entry name" value="N-terminal domain of ligase-like"/>
    <property type="match status" value="1"/>
</dbReference>
<dbReference type="EMBL" id="LQOW01000034">
    <property type="protein sequence ID" value="ORV55536.1"/>
    <property type="molecule type" value="Genomic_DNA"/>
</dbReference>
<dbReference type="Proteomes" id="UP000194000">
    <property type="component" value="Unassembled WGS sequence"/>
</dbReference>
<gene>
    <name evidence="1" type="ORF">AWC06_03800</name>
</gene>
<proteinExistence type="predicted"/>
<accession>A0A1X1UFD5</accession>
<reference evidence="1 2" key="1">
    <citation type="submission" date="2016-01" db="EMBL/GenBank/DDBJ databases">
        <title>The new phylogeny of the genus Mycobacterium.</title>
        <authorList>
            <person name="Tarcisio F."/>
            <person name="Conor M."/>
            <person name="Antonella G."/>
            <person name="Elisabetta G."/>
            <person name="Giulia F.S."/>
            <person name="Sara T."/>
            <person name="Anna F."/>
            <person name="Clotilde B."/>
            <person name="Roberto B."/>
            <person name="Veronica D.S."/>
            <person name="Fabio R."/>
            <person name="Monica P."/>
            <person name="Olivier J."/>
            <person name="Enrico T."/>
            <person name="Nicola S."/>
        </authorList>
    </citation>
    <scope>NUCLEOTIDE SEQUENCE [LARGE SCALE GENOMIC DNA]</scope>
    <source>
        <strain evidence="1 2">DSM 45731</strain>
    </source>
</reference>